<keyword evidence="14" id="KW-1185">Reference proteome</keyword>
<evidence type="ECO:0000256" key="9">
    <source>
        <dbReference type="SAM" id="Phobius"/>
    </source>
</evidence>
<keyword evidence="9" id="KW-0812">Transmembrane</keyword>
<dbReference type="InterPro" id="IPR013151">
    <property type="entry name" value="Immunoglobulin_dom"/>
</dbReference>
<feature type="signal peptide" evidence="10">
    <location>
        <begin position="1"/>
        <end position="21"/>
    </location>
</feature>
<evidence type="ECO:0000256" key="1">
    <source>
        <dbReference type="ARBA" id="ARBA00009752"/>
    </source>
</evidence>
<feature type="domain" description="Ig-like" evidence="12">
    <location>
        <begin position="214"/>
        <end position="304"/>
    </location>
</feature>
<dbReference type="GO" id="GO:0016787">
    <property type="term" value="F:hydrolase activity"/>
    <property type="evidence" value="ECO:0007669"/>
    <property type="project" value="UniProtKB-KW"/>
</dbReference>
<dbReference type="PRINTS" id="PR01536">
    <property type="entry name" value="INTRLKN1R12F"/>
</dbReference>
<dbReference type="InterPro" id="IPR004074">
    <property type="entry name" value="IL-1_rcpt_I/II-typ"/>
</dbReference>
<dbReference type="AlphaFoldDB" id="A0A484CS28"/>
<keyword evidence="6" id="KW-1015">Disulfide bond</keyword>
<dbReference type="Gene3D" id="2.60.40.10">
    <property type="entry name" value="Immunoglobulins"/>
    <property type="match status" value="3"/>
</dbReference>
<evidence type="ECO:0000256" key="8">
    <source>
        <dbReference type="ARBA" id="ARBA00023319"/>
    </source>
</evidence>
<evidence type="ECO:0000313" key="14">
    <source>
        <dbReference type="Proteomes" id="UP000295070"/>
    </source>
</evidence>
<proteinExistence type="inferred from homology"/>
<feature type="chain" id="PRO_5019791330" evidence="10">
    <location>
        <begin position="22"/>
        <end position="553"/>
    </location>
</feature>
<dbReference type="PRINTS" id="PR01537">
    <property type="entry name" value="INTRLKN1R1F"/>
</dbReference>
<dbReference type="InterPro" id="IPR015621">
    <property type="entry name" value="IL-1_rcpt_fam"/>
</dbReference>
<evidence type="ECO:0000256" key="5">
    <source>
        <dbReference type="ARBA" id="ARBA00023027"/>
    </source>
</evidence>
<evidence type="ECO:0000256" key="10">
    <source>
        <dbReference type="SAM" id="SignalP"/>
    </source>
</evidence>
<keyword evidence="4" id="KW-0378">Hydrolase</keyword>
<keyword evidence="5" id="KW-0520">NAD</keyword>
<organism evidence="13 14">
    <name type="scientific">Perca flavescens</name>
    <name type="common">American yellow perch</name>
    <name type="synonym">Morone flavescens</name>
    <dbReference type="NCBI Taxonomy" id="8167"/>
    <lineage>
        <taxon>Eukaryota</taxon>
        <taxon>Metazoa</taxon>
        <taxon>Chordata</taxon>
        <taxon>Craniata</taxon>
        <taxon>Vertebrata</taxon>
        <taxon>Euteleostomi</taxon>
        <taxon>Actinopterygii</taxon>
        <taxon>Neopterygii</taxon>
        <taxon>Teleostei</taxon>
        <taxon>Neoteleostei</taxon>
        <taxon>Acanthomorphata</taxon>
        <taxon>Eupercaria</taxon>
        <taxon>Perciformes</taxon>
        <taxon>Percoidei</taxon>
        <taxon>Percidae</taxon>
        <taxon>Percinae</taxon>
        <taxon>Perca</taxon>
    </lineage>
</organism>
<dbReference type="Proteomes" id="UP000295070">
    <property type="component" value="Chromosome 11"/>
</dbReference>
<keyword evidence="9" id="KW-1133">Transmembrane helix</keyword>
<keyword evidence="2 10" id="KW-0732">Signal</keyword>
<dbReference type="EMBL" id="SCKG01000011">
    <property type="protein sequence ID" value="TDH06599.1"/>
    <property type="molecule type" value="Genomic_DNA"/>
</dbReference>
<keyword evidence="3" id="KW-0677">Repeat</keyword>
<comment type="similarity">
    <text evidence="1">Belongs to the interleukin-1 receptor family.</text>
</comment>
<protein>
    <submittedName>
        <fullName evidence="13">Uncharacterized protein</fullName>
    </submittedName>
</protein>
<evidence type="ECO:0000256" key="3">
    <source>
        <dbReference type="ARBA" id="ARBA00022737"/>
    </source>
</evidence>
<dbReference type="InterPro" id="IPR036179">
    <property type="entry name" value="Ig-like_dom_sf"/>
</dbReference>
<feature type="domain" description="Ig-like" evidence="12">
    <location>
        <begin position="113"/>
        <end position="202"/>
    </location>
</feature>
<dbReference type="SUPFAM" id="SSF48726">
    <property type="entry name" value="Immunoglobulin"/>
    <property type="match status" value="2"/>
</dbReference>
<gene>
    <name evidence="13" type="ORF">EPR50_G00115060</name>
</gene>
<feature type="domain" description="TIR" evidence="11">
    <location>
        <begin position="371"/>
        <end position="541"/>
    </location>
</feature>
<accession>A0A484CS28</accession>
<dbReference type="PANTHER" id="PTHR11890">
    <property type="entry name" value="INTERLEUKIN-1 RECEPTOR FAMILY MEMBER"/>
    <property type="match status" value="1"/>
</dbReference>
<name>A0A484CS28_PERFV</name>
<dbReference type="Pfam" id="PF01582">
    <property type="entry name" value="TIR"/>
    <property type="match status" value="1"/>
</dbReference>
<keyword evidence="7" id="KW-0325">Glycoprotein</keyword>
<dbReference type="PROSITE" id="PS50104">
    <property type="entry name" value="TIR"/>
    <property type="match status" value="1"/>
</dbReference>
<dbReference type="GO" id="GO:0004908">
    <property type="term" value="F:interleukin-1 receptor activity"/>
    <property type="evidence" value="ECO:0007669"/>
    <property type="project" value="InterPro"/>
</dbReference>
<sequence>MTAAGSVFLLATLLSPAFTLAHNHSRAADTYHVSVGHLFLLKCLFVDAHTNVTWSREGSRNLSLPTGVEVRDGLLWFLPVQMSHSGSYTCEKRDKTGLSRVMFEVSVSSEECPDPSETTFLTRDVSGSLPCKQAEIFRLKNTGKIRWMKDCHPVERQGKPISVDKRGQMRVPAASERDAGKYTCFVDIRLNGRNYTAARSIQLTINNDTVFVEPEVVFPQQEVVVVEEGTSVELQCLAYIGVSENKETEMYWSVGKNYSDDYEGLTVSMKYIHNRGRVYGQSTLSISKVLRQFLNVPIACNVLNPVGHKDGVVWLQEADHSALYTSVALCLAASLAVLALAAAFLFFKVDLVLAYRKLLRHFSKQQAPDGKLYDAYVSYLRSDNGCSSETASLALQVLPEVLEKQHGYSLYIRGRDDCPGEAVHDAIAVTVRQCRRLIIILSSEIKSSSDCKTDEEPLHASQNQLCYEQKVGLYDALTQNDPRVILVEIDGPVDYSCMPESLRYIKRKQGALKWKKPSLGTHKPTNLRSNRNFWKNLRYHMPSVPAGRLQTLV</sequence>
<evidence type="ECO:0000256" key="4">
    <source>
        <dbReference type="ARBA" id="ARBA00022801"/>
    </source>
</evidence>
<evidence type="ECO:0000259" key="12">
    <source>
        <dbReference type="PROSITE" id="PS50835"/>
    </source>
</evidence>
<keyword evidence="9" id="KW-0472">Membrane</keyword>
<feature type="transmembrane region" description="Helical" evidence="9">
    <location>
        <begin position="323"/>
        <end position="347"/>
    </location>
</feature>
<evidence type="ECO:0000259" key="11">
    <source>
        <dbReference type="PROSITE" id="PS50104"/>
    </source>
</evidence>
<dbReference type="SMART" id="SM00255">
    <property type="entry name" value="TIR"/>
    <property type="match status" value="1"/>
</dbReference>
<dbReference type="PANTHER" id="PTHR11890:SF26">
    <property type="entry name" value="INTERLEUKIN-1 RECEPTOR TYPE 1"/>
    <property type="match status" value="1"/>
</dbReference>
<evidence type="ECO:0000313" key="13">
    <source>
        <dbReference type="EMBL" id="TDH06599.1"/>
    </source>
</evidence>
<keyword evidence="8" id="KW-0393">Immunoglobulin domain</keyword>
<evidence type="ECO:0000256" key="6">
    <source>
        <dbReference type="ARBA" id="ARBA00023157"/>
    </source>
</evidence>
<dbReference type="InterPro" id="IPR013783">
    <property type="entry name" value="Ig-like_fold"/>
</dbReference>
<dbReference type="Pfam" id="PF00047">
    <property type="entry name" value="ig"/>
    <property type="match status" value="1"/>
</dbReference>
<evidence type="ECO:0000256" key="7">
    <source>
        <dbReference type="ARBA" id="ARBA00023180"/>
    </source>
</evidence>
<dbReference type="InterPro" id="IPR035897">
    <property type="entry name" value="Toll_tir_struct_dom_sf"/>
</dbReference>
<evidence type="ECO:0000256" key="2">
    <source>
        <dbReference type="ARBA" id="ARBA00022729"/>
    </source>
</evidence>
<comment type="caution">
    <text evidence="13">The sequence shown here is derived from an EMBL/GenBank/DDBJ whole genome shotgun (WGS) entry which is preliminary data.</text>
</comment>
<dbReference type="SMART" id="SM00409">
    <property type="entry name" value="IG"/>
    <property type="match status" value="3"/>
</dbReference>
<dbReference type="InterPro" id="IPR003599">
    <property type="entry name" value="Ig_sub"/>
</dbReference>
<dbReference type="InterPro" id="IPR000157">
    <property type="entry name" value="TIR_dom"/>
</dbReference>
<dbReference type="SUPFAM" id="SSF52200">
    <property type="entry name" value="Toll/Interleukin receptor TIR domain"/>
    <property type="match status" value="1"/>
</dbReference>
<dbReference type="PROSITE" id="PS50835">
    <property type="entry name" value="IG_LIKE"/>
    <property type="match status" value="3"/>
</dbReference>
<dbReference type="STRING" id="8167.A0A484CS28"/>
<dbReference type="InterPro" id="IPR007110">
    <property type="entry name" value="Ig-like_dom"/>
</dbReference>
<feature type="domain" description="Ig-like" evidence="12">
    <location>
        <begin position="16"/>
        <end position="108"/>
    </location>
</feature>
<dbReference type="Gene3D" id="3.40.50.10140">
    <property type="entry name" value="Toll/interleukin-1 receptor homology (TIR) domain"/>
    <property type="match status" value="1"/>
</dbReference>
<reference evidence="13 14" key="1">
    <citation type="submission" date="2019-01" db="EMBL/GenBank/DDBJ databases">
        <title>A chromosome-scale genome assembly of the yellow perch, Perca flavescens.</title>
        <authorList>
            <person name="Feron R."/>
            <person name="Morvezen R."/>
            <person name="Bestin A."/>
            <person name="Haffray P."/>
            <person name="Klopp C."/>
            <person name="Zahm M."/>
            <person name="Cabau C."/>
            <person name="Roques C."/>
            <person name="Donnadieu C."/>
            <person name="Bouchez O."/>
            <person name="Christie M."/>
            <person name="Larson W."/>
            <person name="Guiguen Y."/>
        </authorList>
    </citation>
    <scope>NUCLEOTIDE SEQUENCE [LARGE SCALE GENOMIC DNA]</scope>
    <source>
        <strain evidence="13">YP-PL-M2</strain>
        <tissue evidence="13">Blood</tissue>
    </source>
</reference>